<dbReference type="PANTHER" id="PTHR42887">
    <property type="entry name" value="OS12G0638800 PROTEIN"/>
    <property type="match status" value="1"/>
</dbReference>
<dbReference type="InterPro" id="IPR055178">
    <property type="entry name" value="RsdA/BaiN/AoA(So)-like_dom"/>
</dbReference>
<sequence>MNRYDVIILGAGASGLWCAMTAAGRGLRVAVVDHGAKTARKVRISGGGRCNFTNLNAGPAHYVCANPHFVKSALARFSPWDVVGFLGENGITYEERDHGQLFTLEGAGRVAGALQERSTRAGAELFLGRSVSGVSGKGPFHVRTTRGELTGDKLVLALGGPSWPQAGASDFGFQLARQYGLKLVPARPGLVPLVFPRNRQPMCAEMAGNALPATVETGGARFTDPLLFTHRGISGPAVLQASNYWREGQPVVIDYLPGTSLEDFLAENRASNAQLRNLLSRILPKRLPPLLLDPHLAETQVSQLSKQQIETACERIHRFTITPSSTEGLDKAEVCLGGVDTDHVSSKTMETRDVPGLYVIGETLDVTGHLGGFNLHWAFASGQACGVAL</sequence>
<dbReference type="SUPFAM" id="SSF51905">
    <property type="entry name" value="FAD/NAD(P)-binding domain"/>
    <property type="match status" value="1"/>
</dbReference>
<evidence type="ECO:0000256" key="3">
    <source>
        <dbReference type="ARBA" id="ARBA00022827"/>
    </source>
</evidence>
<dbReference type="NCBIfam" id="TIGR00275">
    <property type="entry name" value="aminoacetone oxidase family FAD-binding enzyme"/>
    <property type="match status" value="1"/>
</dbReference>
<evidence type="ECO:0008006" key="8">
    <source>
        <dbReference type="Google" id="ProtNLM"/>
    </source>
</evidence>
<evidence type="ECO:0000259" key="4">
    <source>
        <dbReference type="Pfam" id="PF03486"/>
    </source>
</evidence>
<dbReference type="Pfam" id="PF22780">
    <property type="entry name" value="HI0933_like_1st"/>
    <property type="match status" value="1"/>
</dbReference>
<dbReference type="InterPro" id="IPR004792">
    <property type="entry name" value="BaiN-like"/>
</dbReference>
<dbReference type="PANTHER" id="PTHR42887:SF2">
    <property type="entry name" value="OS12G0638800 PROTEIN"/>
    <property type="match status" value="1"/>
</dbReference>
<comment type="cofactor">
    <cofactor evidence="1">
        <name>FAD</name>
        <dbReference type="ChEBI" id="CHEBI:57692"/>
    </cofactor>
</comment>
<reference evidence="6 7" key="1">
    <citation type="submission" date="2019-03" db="EMBL/GenBank/DDBJ databases">
        <title>Genomic Encyclopedia of Type Strains, Phase IV (KMG-IV): sequencing the most valuable type-strain genomes for metagenomic binning, comparative biology and taxonomic classification.</title>
        <authorList>
            <person name="Goeker M."/>
        </authorList>
    </citation>
    <scope>NUCLEOTIDE SEQUENCE [LARGE SCALE GENOMIC DNA]</scope>
    <source>
        <strain evidence="6 7">DSM 101483</strain>
    </source>
</reference>
<feature type="domain" description="RsdA/BaiN/AoA(So)-like insert" evidence="5">
    <location>
        <begin position="187"/>
        <end position="334"/>
    </location>
</feature>
<keyword evidence="3" id="KW-0274">FAD</keyword>
<dbReference type="Gene3D" id="3.50.50.60">
    <property type="entry name" value="FAD/NAD(P)-binding domain"/>
    <property type="match status" value="1"/>
</dbReference>
<gene>
    <name evidence="6" type="ORF">EDC59_104213</name>
</gene>
<dbReference type="InterPro" id="IPR057661">
    <property type="entry name" value="RsdA/BaiN/AoA(So)_Rossmann"/>
</dbReference>
<evidence type="ECO:0000259" key="5">
    <source>
        <dbReference type="Pfam" id="PF22780"/>
    </source>
</evidence>
<dbReference type="Proteomes" id="UP000295506">
    <property type="component" value="Unassembled WGS sequence"/>
</dbReference>
<name>A0AA94TKU1_9BACT</name>
<dbReference type="SUPFAM" id="SSF160996">
    <property type="entry name" value="HI0933 insert domain-like"/>
    <property type="match status" value="1"/>
</dbReference>
<evidence type="ECO:0000313" key="7">
    <source>
        <dbReference type="Proteomes" id="UP000295506"/>
    </source>
</evidence>
<dbReference type="EMBL" id="SOBK01000004">
    <property type="protein sequence ID" value="TDT89220.1"/>
    <property type="molecule type" value="Genomic_DNA"/>
</dbReference>
<evidence type="ECO:0000256" key="2">
    <source>
        <dbReference type="ARBA" id="ARBA00022630"/>
    </source>
</evidence>
<dbReference type="Pfam" id="PF03486">
    <property type="entry name" value="HI0933_like"/>
    <property type="match status" value="1"/>
</dbReference>
<dbReference type="Gene3D" id="2.40.30.10">
    <property type="entry name" value="Translation factors"/>
    <property type="match status" value="1"/>
</dbReference>
<evidence type="ECO:0000313" key="6">
    <source>
        <dbReference type="EMBL" id="TDT89220.1"/>
    </source>
</evidence>
<protein>
    <recommendedName>
        <fullName evidence="8">FAD-dependent oxidoreductase</fullName>
    </recommendedName>
</protein>
<evidence type="ECO:0000256" key="1">
    <source>
        <dbReference type="ARBA" id="ARBA00001974"/>
    </source>
</evidence>
<keyword evidence="2" id="KW-0285">Flavoprotein</keyword>
<dbReference type="InterPro" id="IPR036188">
    <property type="entry name" value="FAD/NAD-bd_sf"/>
</dbReference>
<proteinExistence type="predicted"/>
<dbReference type="RefSeq" id="WP_133987248.1">
    <property type="nucleotide sequence ID" value="NZ_SOBK01000004.1"/>
</dbReference>
<organism evidence="6 7">
    <name type="scientific">Pseudodesulfovibrio indicus</name>
    <dbReference type="NCBI Taxonomy" id="1716143"/>
    <lineage>
        <taxon>Bacteria</taxon>
        <taxon>Pseudomonadati</taxon>
        <taxon>Thermodesulfobacteriota</taxon>
        <taxon>Desulfovibrionia</taxon>
        <taxon>Desulfovibrionales</taxon>
        <taxon>Desulfovibrionaceae</taxon>
    </lineage>
</organism>
<accession>A0AA94TKU1</accession>
<dbReference type="Gene3D" id="1.10.8.260">
    <property type="entry name" value="HI0933 insert domain-like"/>
    <property type="match status" value="1"/>
</dbReference>
<dbReference type="AlphaFoldDB" id="A0AA94TKU1"/>
<dbReference type="InterPro" id="IPR023166">
    <property type="entry name" value="BaiN-like_dom_sf"/>
</dbReference>
<feature type="domain" description="RsdA/BaiN/AoA(So)-like Rossmann fold-like" evidence="4">
    <location>
        <begin position="5"/>
        <end position="386"/>
    </location>
</feature>
<dbReference type="PRINTS" id="PR00411">
    <property type="entry name" value="PNDRDTASEI"/>
</dbReference>
<comment type="caution">
    <text evidence="6">The sequence shown here is derived from an EMBL/GenBank/DDBJ whole genome shotgun (WGS) entry which is preliminary data.</text>
</comment>